<comment type="subcellular location">
    <subcellularLocation>
        <location evidence="1">Cell membrane</location>
        <topology evidence="1">Multi-pass membrane protein</topology>
    </subcellularLocation>
</comment>
<evidence type="ECO:0000256" key="4">
    <source>
        <dbReference type="ARBA" id="ARBA00022692"/>
    </source>
</evidence>
<keyword evidence="5 7" id="KW-1133">Transmembrane helix</keyword>
<evidence type="ECO:0000256" key="1">
    <source>
        <dbReference type="ARBA" id="ARBA00004651"/>
    </source>
</evidence>
<keyword evidence="3" id="KW-1003">Cell membrane</keyword>
<proteinExistence type="inferred from homology"/>
<feature type="transmembrane region" description="Helical" evidence="7">
    <location>
        <begin position="20"/>
        <end position="38"/>
    </location>
</feature>
<dbReference type="PANTHER" id="PTHR34584">
    <property type="entry name" value="NA(+)/H(+) ANTIPORTER SUBUNIT E1"/>
    <property type="match status" value="1"/>
</dbReference>
<evidence type="ECO:0000313" key="9">
    <source>
        <dbReference type="Proteomes" id="UP000604898"/>
    </source>
</evidence>
<evidence type="ECO:0000313" key="8">
    <source>
        <dbReference type="EMBL" id="MBL4914359.1"/>
    </source>
</evidence>
<evidence type="ECO:0000256" key="3">
    <source>
        <dbReference type="ARBA" id="ARBA00022475"/>
    </source>
</evidence>
<dbReference type="Proteomes" id="UP000604898">
    <property type="component" value="Unassembled WGS sequence"/>
</dbReference>
<keyword evidence="9" id="KW-1185">Reference proteome</keyword>
<keyword evidence="4 7" id="KW-0812">Transmembrane</keyword>
<evidence type="ECO:0000256" key="5">
    <source>
        <dbReference type="ARBA" id="ARBA00022989"/>
    </source>
</evidence>
<dbReference type="EMBL" id="JAESVD010000008">
    <property type="protein sequence ID" value="MBL4914359.1"/>
    <property type="molecule type" value="Genomic_DNA"/>
</dbReference>
<evidence type="ECO:0000256" key="7">
    <source>
        <dbReference type="SAM" id="Phobius"/>
    </source>
</evidence>
<evidence type="ECO:0000256" key="6">
    <source>
        <dbReference type="ARBA" id="ARBA00023136"/>
    </source>
</evidence>
<sequence length="177" mass="19662">MSINEDKLLDKLTPDKKPRLLPSHTFSLCLTLSLFWWINSNYSNPLLLSLGGASILLVLYIAHRMDVIDHESLPIHLSAKMPGYMLWLAKEIIVANISVVKHIWLGNSSISPTLATIDATQRTDLGKVIYANSITLTPGTVAVGLVDDHVIIHALSKENIDTLKAGRMDRRVTELEK</sequence>
<reference evidence="8 9" key="1">
    <citation type="submission" date="2021-01" db="EMBL/GenBank/DDBJ databases">
        <title>Genome sequence of Shewanella schlegeliana JCM 11561.</title>
        <authorList>
            <person name="Zhang H."/>
            <person name="Li C."/>
        </authorList>
    </citation>
    <scope>NUCLEOTIDE SEQUENCE [LARGE SCALE GENOMIC DNA]</scope>
    <source>
        <strain evidence="8 9">JCM 11561</strain>
    </source>
</reference>
<name>A0ABS1T2K4_9GAMM</name>
<dbReference type="RefSeq" id="WP_202722611.1">
    <property type="nucleotide sequence ID" value="NZ_BPEX01000015.1"/>
</dbReference>
<comment type="similarity">
    <text evidence="2">Belongs to the CPA3 antiporters (TC 2.A.63) subunit E family.</text>
</comment>
<gene>
    <name evidence="8" type="ORF">JMA39_14720</name>
</gene>
<organism evidence="8 9">
    <name type="scientific">Shewanella schlegeliana</name>
    <dbReference type="NCBI Taxonomy" id="190308"/>
    <lineage>
        <taxon>Bacteria</taxon>
        <taxon>Pseudomonadati</taxon>
        <taxon>Pseudomonadota</taxon>
        <taxon>Gammaproteobacteria</taxon>
        <taxon>Alteromonadales</taxon>
        <taxon>Shewanellaceae</taxon>
        <taxon>Shewanella</taxon>
    </lineage>
</organism>
<accession>A0ABS1T2K4</accession>
<dbReference type="Pfam" id="PF01899">
    <property type="entry name" value="MNHE"/>
    <property type="match status" value="1"/>
</dbReference>
<dbReference type="PANTHER" id="PTHR34584:SF1">
    <property type="entry name" value="NA(+)_H(+) ANTIPORTER SUBUNIT E1"/>
    <property type="match status" value="1"/>
</dbReference>
<dbReference type="InterPro" id="IPR002758">
    <property type="entry name" value="Cation_antiport_E"/>
</dbReference>
<feature type="transmembrane region" description="Helical" evidence="7">
    <location>
        <begin position="44"/>
        <end position="62"/>
    </location>
</feature>
<comment type="caution">
    <text evidence="8">The sequence shown here is derived from an EMBL/GenBank/DDBJ whole genome shotgun (WGS) entry which is preliminary data.</text>
</comment>
<evidence type="ECO:0000256" key="2">
    <source>
        <dbReference type="ARBA" id="ARBA00006228"/>
    </source>
</evidence>
<keyword evidence="6 7" id="KW-0472">Membrane</keyword>
<protein>
    <submittedName>
        <fullName evidence="8">Na+/H+ antiporter subunit E</fullName>
    </submittedName>
</protein>